<gene>
    <name evidence="1" type="ORF">CIHG_10256</name>
</gene>
<organism evidence="1 2">
    <name type="scientific">Coccidioides immitis H538.4</name>
    <dbReference type="NCBI Taxonomy" id="396776"/>
    <lineage>
        <taxon>Eukaryota</taxon>
        <taxon>Fungi</taxon>
        <taxon>Dikarya</taxon>
        <taxon>Ascomycota</taxon>
        <taxon>Pezizomycotina</taxon>
        <taxon>Eurotiomycetes</taxon>
        <taxon>Eurotiomycetidae</taxon>
        <taxon>Onygenales</taxon>
        <taxon>Onygenaceae</taxon>
        <taxon>Coccidioides</taxon>
    </lineage>
</organism>
<name>A0A0J8S6D6_COCIT</name>
<dbReference type="EMBL" id="DS017078">
    <property type="protein sequence ID" value="KMU92436.1"/>
    <property type="molecule type" value="Genomic_DNA"/>
</dbReference>
<sequence length="142" mass="16030">MKAREFEWLDLYKQWAQEIDPASLNVFTQSLANQPEVQPSEAVHNNNVEVTSNSLNCTGDGTIKGLVDTPLLIHPTPSPDIMARAINPPKQLLHTFQLQLLEIEVKNIQKKEIARIIQYIETSLQPWAESVAQTIQTLTKDT</sequence>
<dbReference type="Proteomes" id="UP000054563">
    <property type="component" value="Unassembled WGS sequence"/>
</dbReference>
<accession>A0A0J8S6D6</accession>
<reference evidence="2" key="1">
    <citation type="journal article" date="2010" name="Genome Res.">
        <title>Population genomic sequencing of Coccidioides fungi reveals recent hybridization and transposon control.</title>
        <authorList>
            <person name="Neafsey D.E."/>
            <person name="Barker B.M."/>
            <person name="Sharpton T.J."/>
            <person name="Stajich J.E."/>
            <person name="Park D.J."/>
            <person name="Whiston E."/>
            <person name="Hung C.-Y."/>
            <person name="McMahan C."/>
            <person name="White J."/>
            <person name="Sykes S."/>
            <person name="Heiman D."/>
            <person name="Young S."/>
            <person name="Zeng Q."/>
            <person name="Abouelleil A."/>
            <person name="Aftuck L."/>
            <person name="Bessette D."/>
            <person name="Brown A."/>
            <person name="FitzGerald M."/>
            <person name="Lui A."/>
            <person name="Macdonald J.P."/>
            <person name="Priest M."/>
            <person name="Orbach M.J."/>
            <person name="Galgiani J.N."/>
            <person name="Kirkland T.N."/>
            <person name="Cole G.T."/>
            <person name="Birren B.W."/>
            <person name="Henn M.R."/>
            <person name="Taylor J.W."/>
            <person name="Rounsley S.D."/>
        </authorList>
    </citation>
    <scope>NUCLEOTIDE SEQUENCE [LARGE SCALE GENOMIC DNA]</scope>
    <source>
        <strain evidence="2">H538.4</strain>
    </source>
</reference>
<proteinExistence type="predicted"/>
<evidence type="ECO:0000313" key="2">
    <source>
        <dbReference type="Proteomes" id="UP000054563"/>
    </source>
</evidence>
<dbReference type="AlphaFoldDB" id="A0A0J8S6D6"/>
<evidence type="ECO:0000313" key="1">
    <source>
        <dbReference type="EMBL" id="KMU92436.1"/>
    </source>
</evidence>
<protein>
    <submittedName>
        <fullName evidence="1">Uncharacterized protein</fullName>
    </submittedName>
</protein>
<dbReference type="VEuPathDB" id="FungiDB:CIHG_10256"/>